<dbReference type="SUPFAM" id="SSF111369">
    <property type="entry name" value="HlyD-like secretion proteins"/>
    <property type="match status" value="2"/>
</dbReference>
<sequence length="433" mass="45533">MVLKTDPEGSELLDAGNAAIVSRNAEDAGRRQPAAGPGTANVAVHVADAQPMKKREPDKPRPNGDHPAEGSEEVPGGNTKDKEDADGDEKGPGVWATLRKHPVAVGVAAVVLVAGIVLGVLWYLYSRHFENTDDAFIDGRPVSVSPQVTGNIVSVPVTDNQVVHAGDLLAVIDERDYQATLHQAVAQIAQARATVANYKAQIRSQQAIVAQNEKQGLQAKAALEFSQNQNTRAQQLVKTGFGTVQTAQQGASDLLSKQAGLDAAASTTISAERQVDVLTAQVQAAEAQVDQGEAQKESAEANLSRTRLHATLDGRVTRLTAAVGVTATQGQSLMVLVPTSLWVTANFKETQLADMKVGQPVSIAIDAFGKTFQGHVDSLQAGSGTAFSLLPAENATGNYVKVVQRVPVKITFDSQPDVEIGPGMSVVPSVTVR</sequence>
<feature type="domain" description="Multidrug resistance protein MdtA-like barrel-sandwich hybrid" evidence="4">
    <location>
        <begin position="141"/>
        <end position="337"/>
    </location>
</feature>
<keyword evidence="3" id="KW-0812">Transmembrane</keyword>
<feature type="region of interest" description="Disordered" evidence="2">
    <location>
        <begin position="23"/>
        <end position="93"/>
    </location>
</feature>
<feature type="transmembrane region" description="Helical" evidence="3">
    <location>
        <begin position="103"/>
        <end position="125"/>
    </location>
</feature>
<dbReference type="InterPro" id="IPR058625">
    <property type="entry name" value="MdtA-like_BSH"/>
</dbReference>
<keyword evidence="1" id="KW-0175">Coiled coil</keyword>
<reference evidence="6" key="1">
    <citation type="submission" date="2022-05" db="EMBL/GenBank/DDBJ databases">
        <authorList>
            <person name="Pankratov T."/>
        </authorList>
    </citation>
    <scope>NUCLEOTIDE SEQUENCE</scope>
    <source>
        <strain evidence="6">BP6-180914</strain>
    </source>
</reference>
<dbReference type="AlphaFoldDB" id="A0AA41Z0H3"/>
<proteinExistence type="predicted"/>
<evidence type="ECO:0000256" key="1">
    <source>
        <dbReference type="SAM" id="Coils"/>
    </source>
</evidence>
<dbReference type="Pfam" id="PF25917">
    <property type="entry name" value="BSH_RND"/>
    <property type="match status" value="1"/>
</dbReference>
<organism evidence="6 7">
    <name type="scientific">Lichenifustis flavocetrariae</name>
    <dbReference type="NCBI Taxonomy" id="2949735"/>
    <lineage>
        <taxon>Bacteria</taxon>
        <taxon>Pseudomonadati</taxon>
        <taxon>Pseudomonadota</taxon>
        <taxon>Alphaproteobacteria</taxon>
        <taxon>Hyphomicrobiales</taxon>
        <taxon>Lichenihabitantaceae</taxon>
        <taxon>Lichenifustis</taxon>
    </lineage>
</organism>
<dbReference type="Pfam" id="PF25963">
    <property type="entry name" value="Beta-barrel_AAEA"/>
    <property type="match status" value="1"/>
</dbReference>
<keyword evidence="3" id="KW-1133">Transmembrane helix</keyword>
<dbReference type="Gene3D" id="1.10.287.470">
    <property type="entry name" value="Helix hairpin bin"/>
    <property type="match status" value="1"/>
</dbReference>
<evidence type="ECO:0000313" key="6">
    <source>
        <dbReference type="EMBL" id="MCW6507062.1"/>
    </source>
</evidence>
<dbReference type="InterPro" id="IPR050739">
    <property type="entry name" value="MFP"/>
</dbReference>
<dbReference type="PANTHER" id="PTHR30386">
    <property type="entry name" value="MEMBRANE FUSION SUBUNIT OF EMRAB-TOLC MULTIDRUG EFFLUX PUMP"/>
    <property type="match status" value="1"/>
</dbReference>
<dbReference type="PANTHER" id="PTHR30386:SF24">
    <property type="entry name" value="MULTIDRUG RESISTANCE EFFLUX PUMP"/>
    <property type="match status" value="1"/>
</dbReference>
<keyword evidence="3" id="KW-0472">Membrane</keyword>
<gene>
    <name evidence="6" type="ORF">M8523_03395</name>
</gene>
<feature type="domain" description="p-hydroxybenzoic acid efflux pump subunit AaeA-like beta-barrel" evidence="5">
    <location>
        <begin position="340"/>
        <end position="426"/>
    </location>
</feature>
<feature type="coiled-coil region" evidence="1">
    <location>
        <begin position="181"/>
        <end position="208"/>
    </location>
</feature>
<feature type="coiled-coil region" evidence="1">
    <location>
        <begin position="268"/>
        <end position="302"/>
    </location>
</feature>
<protein>
    <submittedName>
        <fullName evidence="6">HlyD family secretion protein</fullName>
    </submittedName>
</protein>
<dbReference type="EMBL" id="JAMOIM010000002">
    <property type="protein sequence ID" value="MCW6507062.1"/>
    <property type="molecule type" value="Genomic_DNA"/>
</dbReference>
<evidence type="ECO:0000313" key="7">
    <source>
        <dbReference type="Proteomes" id="UP001165667"/>
    </source>
</evidence>
<evidence type="ECO:0000256" key="2">
    <source>
        <dbReference type="SAM" id="MobiDB-lite"/>
    </source>
</evidence>
<feature type="compositionally biased region" description="Basic and acidic residues" evidence="2">
    <location>
        <begin position="51"/>
        <end position="69"/>
    </location>
</feature>
<feature type="compositionally biased region" description="Basic and acidic residues" evidence="2">
    <location>
        <begin position="79"/>
        <end position="91"/>
    </location>
</feature>
<comment type="caution">
    <text evidence="6">The sequence shown here is derived from an EMBL/GenBank/DDBJ whole genome shotgun (WGS) entry which is preliminary data.</text>
</comment>
<dbReference type="Gene3D" id="2.40.50.100">
    <property type="match status" value="1"/>
</dbReference>
<name>A0AA41Z0H3_9HYPH</name>
<dbReference type="InterPro" id="IPR058634">
    <property type="entry name" value="AaeA-lik-b-barrel"/>
</dbReference>
<accession>A0AA41Z0H3</accession>
<dbReference type="RefSeq" id="WP_282583434.1">
    <property type="nucleotide sequence ID" value="NZ_JAMOIM010000002.1"/>
</dbReference>
<evidence type="ECO:0000259" key="5">
    <source>
        <dbReference type="Pfam" id="PF25963"/>
    </source>
</evidence>
<evidence type="ECO:0000256" key="3">
    <source>
        <dbReference type="SAM" id="Phobius"/>
    </source>
</evidence>
<dbReference type="Gene3D" id="2.40.30.170">
    <property type="match status" value="1"/>
</dbReference>
<dbReference type="Proteomes" id="UP001165667">
    <property type="component" value="Unassembled WGS sequence"/>
</dbReference>
<keyword evidence="7" id="KW-1185">Reference proteome</keyword>
<evidence type="ECO:0000259" key="4">
    <source>
        <dbReference type="Pfam" id="PF25917"/>
    </source>
</evidence>